<feature type="domain" description="U-box" evidence="1">
    <location>
        <begin position="34"/>
        <end position="169"/>
    </location>
</feature>
<proteinExistence type="predicted"/>
<accession>A0ABD1U3T2</accession>
<dbReference type="PANTHER" id="PTHR47873">
    <property type="entry name" value="ARM REPEAT SUPERFAMILY PROTEIN"/>
    <property type="match status" value="1"/>
</dbReference>
<organism evidence="2 3">
    <name type="scientific">Abeliophyllum distichum</name>
    <dbReference type="NCBI Taxonomy" id="126358"/>
    <lineage>
        <taxon>Eukaryota</taxon>
        <taxon>Viridiplantae</taxon>
        <taxon>Streptophyta</taxon>
        <taxon>Embryophyta</taxon>
        <taxon>Tracheophyta</taxon>
        <taxon>Spermatophyta</taxon>
        <taxon>Magnoliopsida</taxon>
        <taxon>eudicotyledons</taxon>
        <taxon>Gunneridae</taxon>
        <taxon>Pentapetalae</taxon>
        <taxon>asterids</taxon>
        <taxon>lamiids</taxon>
        <taxon>Lamiales</taxon>
        <taxon>Oleaceae</taxon>
        <taxon>Forsythieae</taxon>
        <taxon>Abeliophyllum</taxon>
    </lineage>
</organism>
<protein>
    <submittedName>
        <fullName evidence="2">U-box domain-containing protein 25</fullName>
    </submittedName>
</protein>
<dbReference type="InterPro" id="IPR058678">
    <property type="entry name" value="ARM_PUB"/>
</dbReference>
<reference evidence="3" key="1">
    <citation type="submission" date="2024-07" db="EMBL/GenBank/DDBJ databases">
        <title>Two chromosome-level genome assemblies of Korean endemic species Abeliophyllum distichum and Forsythia ovata (Oleaceae).</title>
        <authorList>
            <person name="Jang H."/>
        </authorList>
    </citation>
    <scope>NUCLEOTIDE SEQUENCE [LARGE SCALE GENOMIC DNA]</scope>
</reference>
<dbReference type="Gene3D" id="3.30.40.10">
    <property type="entry name" value="Zinc/RING finger domain, C3HC4 (zinc finger)"/>
    <property type="match status" value="1"/>
</dbReference>
<dbReference type="Pfam" id="PF25598">
    <property type="entry name" value="ARM_PUB"/>
    <property type="match status" value="1"/>
</dbReference>
<evidence type="ECO:0000313" key="3">
    <source>
        <dbReference type="Proteomes" id="UP001604336"/>
    </source>
</evidence>
<sequence>MPMSLEPLDMGVQVPYHFRCPISLELMRDPVTICTALIEIVVVGLRYVDLQAQNSNAHEIFKDIVGILTFSLAYPRALKIGIKALFALCLVKQHWHKEVEAGAVEALINHLAEFKKCESERALASIELLCRILSGCMAFVAHSLTIPLLVKIILKIFDRVTEYAAGALFNSPIITNQEGGELVFSNFFEMNS</sequence>
<name>A0ABD1U3T2_9LAMI</name>
<comment type="caution">
    <text evidence="2">The sequence shown here is derived from an EMBL/GenBank/DDBJ whole genome shotgun (WGS) entry which is preliminary data.</text>
</comment>
<dbReference type="AlphaFoldDB" id="A0ABD1U3T2"/>
<dbReference type="SUPFAM" id="SSF57850">
    <property type="entry name" value="RING/U-box"/>
    <property type="match status" value="1"/>
</dbReference>
<gene>
    <name evidence="2" type="ORF">Adt_15675</name>
</gene>
<dbReference type="Proteomes" id="UP001604336">
    <property type="component" value="Unassembled WGS sequence"/>
</dbReference>
<dbReference type="InterPro" id="IPR013083">
    <property type="entry name" value="Znf_RING/FYVE/PHD"/>
</dbReference>
<keyword evidence="3" id="KW-1185">Reference proteome</keyword>
<dbReference type="EMBL" id="JBFOLK010000004">
    <property type="protein sequence ID" value="KAL2519428.1"/>
    <property type="molecule type" value="Genomic_DNA"/>
</dbReference>
<dbReference type="PANTHER" id="PTHR47873:SF1">
    <property type="entry name" value="ARM REPEAT SUPERFAMILY PROTEIN"/>
    <property type="match status" value="1"/>
</dbReference>
<evidence type="ECO:0000259" key="1">
    <source>
        <dbReference type="Pfam" id="PF25598"/>
    </source>
</evidence>
<evidence type="ECO:0000313" key="2">
    <source>
        <dbReference type="EMBL" id="KAL2519428.1"/>
    </source>
</evidence>